<dbReference type="AlphaFoldDB" id="A0A5X4PLN5"/>
<dbReference type="EMBL" id="AAHSMS010000046">
    <property type="protein sequence ID" value="EBZ8651195.1"/>
    <property type="molecule type" value="Genomic_DNA"/>
</dbReference>
<sequence length="69" mass="7424">MTGCSNITAPQISDSPAIAEIEQGMLGDLNQYVQQLLRQQRSGNTDAEKVLIRLLAGKGLPETVAKRAD</sequence>
<evidence type="ECO:0000313" key="1">
    <source>
        <dbReference type="EMBL" id="EBZ8651195.1"/>
    </source>
</evidence>
<name>A0A5X4PLN5_SALET</name>
<reference evidence="1" key="1">
    <citation type="submission" date="2018-11" db="EMBL/GenBank/DDBJ databases">
        <authorList>
            <person name="Ashton P.M."/>
            <person name="Dallman T."/>
            <person name="Nair S."/>
            <person name="De Pinna E."/>
            <person name="Peters T."/>
            <person name="Grant K."/>
        </authorList>
    </citation>
    <scope>NUCLEOTIDE SEQUENCE</scope>
    <source>
        <strain evidence="1">638096</strain>
    </source>
</reference>
<proteinExistence type="predicted"/>
<accession>A0A5X4PLN5</accession>
<organism evidence="1">
    <name type="scientific">Salmonella enterica subsp. enterica serovar Hull</name>
    <dbReference type="NCBI Taxonomy" id="1403564"/>
    <lineage>
        <taxon>Bacteria</taxon>
        <taxon>Pseudomonadati</taxon>
        <taxon>Pseudomonadota</taxon>
        <taxon>Gammaproteobacteria</taxon>
        <taxon>Enterobacterales</taxon>
        <taxon>Enterobacteriaceae</taxon>
        <taxon>Salmonella</taxon>
    </lineage>
</organism>
<protein>
    <submittedName>
        <fullName evidence="1">Uncharacterized protein</fullName>
    </submittedName>
</protein>
<gene>
    <name evidence="1" type="ORF">EHB58_23990</name>
</gene>
<comment type="caution">
    <text evidence="1">The sequence shown here is derived from an EMBL/GenBank/DDBJ whole genome shotgun (WGS) entry which is preliminary data.</text>
</comment>